<sequence>MKARSGLRAWRGLVSASTSSRPTSSICSQCLLHTRKRFAYVPPTLSFTYRSYHPSRRKNQQSILSAAVSTAQNIISKTLPTKPPPATAGIPEISVDPLRMVAKELKFLKKNIRQLLGSGHPLLDRVAKYYARSEGKQVRPLLVLLMSQATALTPRSPQDRQILNTEGINASISSPAILADTNPDYNLLTAPMTGNETAYSFAEGDVNILPSQRRLAEITELIHTASLLHDDVIDNAVTRRSVASANLEFGNKMAVLAGDFLLGRASVALARLRDPEVTELLATVIANLVEGEFMQLKNTAQDERNPAWTEDIIAYYLQKTYLKSASLISKSCRAAALLGQTAPEVVEAAYTYGRNLGLAFQLVDDMLDYTISGEELGKPAGADLELGLATAPLLFAWRSHPELGALVGRKFCHEGDVQLARQIVAQSDGLEQTRALAQEYADKAVEAISIFPDSEAKRGLIDMCEKVMTRRK</sequence>
<evidence type="ECO:0000256" key="3">
    <source>
        <dbReference type="ARBA" id="ARBA00022679"/>
    </source>
</evidence>
<dbReference type="GO" id="GO:0004659">
    <property type="term" value="F:prenyltransferase activity"/>
    <property type="evidence" value="ECO:0007669"/>
    <property type="project" value="InterPro"/>
</dbReference>
<dbReference type="InterPro" id="IPR000092">
    <property type="entry name" value="Polyprenyl_synt"/>
</dbReference>
<dbReference type="GO" id="GO:0008299">
    <property type="term" value="P:isoprenoid biosynthetic process"/>
    <property type="evidence" value="ECO:0007669"/>
    <property type="project" value="UniProtKB-KW"/>
</dbReference>
<dbReference type="PANTHER" id="PTHR12001">
    <property type="entry name" value="GERANYLGERANYL PYROPHOSPHATE SYNTHASE"/>
    <property type="match status" value="1"/>
</dbReference>
<keyword evidence="3 7" id="KW-0808">Transferase</keyword>
<reference evidence="9" key="2">
    <citation type="journal article" date="2010" name="Genome Res.">
        <title>Population genomic sequencing of Coccidioides fungi reveals recent hybridization and transposon control.</title>
        <authorList>
            <person name="Neafsey D.E."/>
            <person name="Barker B.M."/>
            <person name="Sharpton T.J."/>
            <person name="Stajich J.E."/>
            <person name="Park D.J."/>
            <person name="Whiston E."/>
            <person name="Hung C.-Y."/>
            <person name="McMahan C."/>
            <person name="White J."/>
            <person name="Sykes S."/>
            <person name="Heiman D."/>
            <person name="Young S."/>
            <person name="Zeng Q."/>
            <person name="Abouelleil A."/>
            <person name="Aftuck L."/>
            <person name="Bessette D."/>
            <person name="Brown A."/>
            <person name="FitzGerald M."/>
            <person name="Lui A."/>
            <person name="Macdonald J.P."/>
            <person name="Priest M."/>
            <person name="Orbach M.J."/>
            <person name="Galgiani J.N."/>
            <person name="Kirkland T.N."/>
            <person name="Cole G.T."/>
            <person name="Birren B.W."/>
            <person name="Henn M.R."/>
            <person name="Taylor J.W."/>
            <person name="Rounsley S.D."/>
        </authorList>
    </citation>
    <scope>GENOME REANNOTATION</scope>
    <source>
        <strain evidence="9">RS</strain>
    </source>
</reference>
<dbReference type="GO" id="GO:0043386">
    <property type="term" value="P:mycotoxin biosynthetic process"/>
    <property type="evidence" value="ECO:0007669"/>
    <property type="project" value="UniProtKB-ARBA"/>
</dbReference>
<dbReference type="SUPFAM" id="SSF48576">
    <property type="entry name" value="Terpenoid synthases"/>
    <property type="match status" value="1"/>
</dbReference>
<dbReference type="InterPro" id="IPR033749">
    <property type="entry name" value="Polyprenyl_synt_CS"/>
</dbReference>
<keyword evidence="6" id="KW-0414">Isoprene biosynthesis</keyword>
<comment type="cofactor">
    <cofactor evidence="1">
        <name>Mg(2+)</name>
        <dbReference type="ChEBI" id="CHEBI:18420"/>
    </cofactor>
</comment>
<evidence type="ECO:0000256" key="6">
    <source>
        <dbReference type="ARBA" id="ARBA00023229"/>
    </source>
</evidence>
<dbReference type="GO" id="GO:0006744">
    <property type="term" value="P:ubiquinone biosynthetic process"/>
    <property type="evidence" value="ECO:0007669"/>
    <property type="project" value="TreeGrafter"/>
</dbReference>
<keyword evidence="5" id="KW-0460">Magnesium</keyword>
<evidence type="ECO:0000256" key="7">
    <source>
        <dbReference type="RuleBase" id="RU004466"/>
    </source>
</evidence>
<dbReference type="Gene3D" id="1.10.600.10">
    <property type="entry name" value="Farnesyl Diphosphate Synthase"/>
    <property type="match status" value="1"/>
</dbReference>
<organism evidence="8 9">
    <name type="scientific">Coccidioides immitis (strain RS)</name>
    <name type="common">Valley fever fungus</name>
    <dbReference type="NCBI Taxonomy" id="246410"/>
    <lineage>
        <taxon>Eukaryota</taxon>
        <taxon>Fungi</taxon>
        <taxon>Dikarya</taxon>
        <taxon>Ascomycota</taxon>
        <taxon>Pezizomycotina</taxon>
        <taxon>Eurotiomycetes</taxon>
        <taxon>Eurotiomycetidae</taxon>
        <taxon>Onygenales</taxon>
        <taxon>Onygenaceae</taxon>
        <taxon>Coccidioides</taxon>
    </lineage>
</organism>
<evidence type="ECO:0000313" key="9">
    <source>
        <dbReference type="Proteomes" id="UP000001261"/>
    </source>
</evidence>
<dbReference type="OMA" id="AFDYYLH"/>
<dbReference type="FunCoup" id="A0A0E1RZV5">
    <property type="interactions" value="529"/>
</dbReference>
<dbReference type="InParanoid" id="A0A0E1RZV5"/>
<proteinExistence type="inferred from homology"/>
<comment type="similarity">
    <text evidence="2 7">Belongs to the FPP/GGPP synthase family.</text>
</comment>
<keyword evidence="9" id="KW-1185">Reference proteome</keyword>
<dbReference type="KEGG" id="cim:CIMG_00484"/>
<dbReference type="OrthoDB" id="9927103at2759"/>
<dbReference type="VEuPathDB" id="FungiDB:CIMG_00484"/>
<dbReference type="AlphaFoldDB" id="A0A0E1RZV5"/>
<dbReference type="GO" id="GO:1990234">
    <property type="term" value="C:transferase complex"/>
    <property type="evidence" value="ECO:0007669"/>
    <property type="project" value="TreeGrafter"/>
</dbReference>
<evidence type="ECO:0000256" key="4">
    <source>
        <dbReference type="ARBA" id="ARBA00022723"/>
    </source>
</evidence>
<reference evidence="9" key="1">
    <citation type="journal article" date="2009" name="Genome Res.">
        <title>Comparative genomic analyses of the human fungal pathogens Coccidioides and their relatives.</title>
        <authorList>
            <person name="Sharpton T.J."/>
            <person name="Stajich J.E."/>
            <person name="Rounsley S.D."/>
            <person name="Gardner M.J."/>
            <person name="Wortman J.R."/>
            <person name="Jordar V.S."/>
            <person name="Maiti R."/>
            <person name="Kodira C.D."/>
            <person name="Neafsey D.E."/>
            <person name="Zeng Q."/>
            <person name="Hung C.-Y."/>
            <person name="McMahan C."/>
            <person name="Muszewska A."/>
            <person name="Grynberg M."/>
            <person name="Mandel M.A."/>
            <person name="Kellner E.M."/>
            <person name="Barker B.M."/>
            <person name="Galgiani J.N."/>
            <person name="Orbach M.J."/>
            <person name="Kirkland T.N."/>
            <person name="Cole G.T."/>
            <person name="Henn M.R."/>
            <person name="Birren B.W."/>
            <person name="Taylor J.W."/>
        </authorList>
    </citation>
    <scope>NUCLEOTIDE SEQUENCE [LARGE SCALE GENOMIC DNA]</scope>
    <source>
        <strain evidence="9">RS</strain>
    </source>
</reference>
<dbReference type="EMBL" id="GG704911">
    <property type="protein sequence ID" value="EAS35130.1"/>
    <property type="molecule type" value="Genomic_DNA"/>
</dbReference>
<dbReference type="GeneID" id="4567673"/>
<dbReference type="InterPro" id="IPR008949">
    <property type="entry name" value="Isoprenoid_synthase_dom_sf"/>
</dbReference>
<dbReference type="PROSITE" id="PS00444">
    <property type="entry name" value="POLYPRENYL_SYNTHASE_2"/>
    <property type="match status" value="1"/>
</dbReference>
<evidence type="ECO:0000256" key="5">
    <source>
        <dbReference type="ARBA" id="ARBA00022842"/>
    </source>
</evidence>
<dbReference type="PANTHER" id="PTHR12001:SF69">
    <property type="entry name" value="ALL TRANS-POLYPRENYL-DIPHOSPHATE SYNTHASE PDSS1"/>
    <property type="match status" value="1"/>
</dbReference>
<dbReference type="STRING" id="246410.A0A0E1RZV5"/>
<evidence type="ECO:0000313" key="8">
    <source>
        <dbReference type="EMBL" id="EAS35130.1"/>
    </source>
</evidence>
<accession>A0A0E1RZV5</accession>
<dbReference type="Proteomes" id="UP000001261">
    <property type="component" value="Unassembled WGS sequence"/>
</dbReference>
<dbReference type="SFLD" id="SFLDS00005">
    <property type="entry name" value="Isoprenoid_Synthase_Type_I"/>
    <property type="match status" value="1"/>
</dbReference>
<evidence type="ECO:0000256" key="2">
    <source>
        <dbReference type="ARBA" id="ARBA00006706"/>
    </source>
</evidence>
<dbReference type="CDD" id="cd00685">
    <property type="entry name" value="Trans_IPPS_HT"/>
    <property type="match status" value="1"/>
</dbReference>
<name>A0A0E1RZV5_COCIM</name>
<dbReference type="GO" id="GO:0046165">
    <property type="term" value="P:alcohol biosynthetic process"/>
    <property type="evidence" value="ECO:0007669"/>
    <property type="project" value="UniProtKB-ARBA"/>
</dbReference>
<gene>
    <name evidence="8" type="ORF">CIMG_00484</name>
</gene>
<protein>
    <submittedName>
        <fullName evidence="8">Hexaprenyl pyrophosphate synthetase Coq1</fullName>
    </submittedName>
</protein>
<dbReference type="GO" id="GO:0046872">
    <property type="term" value="F:metal ion binding"/>
    <property type="evidence" value="ECO:0007669"/>
    <property type="project" value="UniProtKB-KW"/>
</dbReference>
<evidence type="ECO:0000256" key="1">
    <source>
        <dbReference type="ARBA" id="ARBA00001946"/>
    </source>
</evidence>
<keyword evidence="4" id="KW-0479">Metal-binding</keyword>
<dbReference type="RefSeq" id="XP_001246713.1">
    <property type="nucleotide sequence ID" value="XM_001246712.2"/>
</dbReference>
<dbReference type="Pfam" id="PF00348">
    <property type="entry name" value="polyprenyl_synt"/>
    <property type="match status" value="1"/>
</dbReference>